<protein>
    <recommendedName>
        <fullName evidence="5">Flagellar protein FliT</fullName>
    </recommendedName>
</protein>
<keyword evidence="2" id="KW-0963">Cytoplasm</keyword>
<keyword evidence="7" id="KW-1185">Reference proteome</keyword>
<dbReference type="HOGENOM" id="CLU_178300_0_0_4"/>
<keyword evidence="3" id="KW-1005">Bacterial flagellum biogenesis</keyword>
<evidence type="ECO:0000256" key="4">
    <source>
        <dbReference type="ARBA" id="ARBA00023186"/>
    </source>
</evidence>
<dbReference type="AlphaFoldDB" id="R4WEW0"/>
<accession>R4WEW0</accession>
<reference evidence="6 7" key="1">
    <citation type="journal article" date="2013" name="Genome Announc.">
        <title>Complete Genome Sequence of Burkholderia sp. Strain RPE64, Bacterial Symbiont of the Bean Bug Riptortus pedestris.</title>
        <authorList>
            <person name="Shibata T.F."/>
            <person name="Maeda T."/>
            <person name="Nikoh N."/>
            <person name="Yamaguchi K."/>
            <person name="Oshima K."/>
            <person name="Hattori M."/>
            <person name="Nishiyama T."/>
            <person name="Hasebe M."/>
            <person name="Fukatsu T."/>
            <person name="Kikuchi Y."/>
            <person name="Shigenobu S."/>
        </authorList>
    </citation>
    <scope>NUCLEOTIDE SEQUENCE [LARGE SCALE GENOMIC DNA]</scope>
</reference>
<dbReference type="Proteomes" id="UP000013966">
    <property type="component" value="Chromosome 1"/>
</dbReference>
<evidence type="ECO:0000256" key="5">
    <source>
        <dbReference type="ARBA" id="ARBA00093797"/>
    </source>
</evidence>
<dbReference type="KEGG" id="buo:BRPE64_ACDS01050"/>
<dbReference type="PATRIC" id="fig|758793.3.peg.107"/>
<dbReference type="Pfam" id="PF05400">
    <property type="entry name" value="FliT"/>
    <property type="match status" value="1"/>
</dbReference>
<dbReference type="InterPro" id="IPR008622">
    <property type="entry name" value="FliT"/>
</dbReference>
<dbReference type="EMBL" id="AP013058">
    <property type="protein sequence ID" value="BAN21859.1"/>
    <property type="molecule type" value="Genomic_DNA"/>
</dbReference>
<name>R4WEW0_9BURK</name>
<comment type="subcellular location">
    <subcellularLocation>
        <location evidence="1">Cytoplasm</location>
        <location evidence="1">Cytosol</location>
    </subcellularLocation>
</comment>
<evidence type="ECO:0000313" key="7">
    <source>
        <dbReference type="Proteomes" id="UP000013966"/>
    </source>
</evidence>
<evidence type="ECO:0000313" key="6">
    <source>
        <dbReference type="EMBL" id="BAN21859.1"/>
    </source>
</evidence>
<proteinExistence type="predicted"/>
<evidence type="ECO:0000256" key="2">
    <source>
        <dbReference type="ARBA" id="ARBA00022490"/>
    </source>
</evidence>
<keyword evidence="4" id="KW-0143">Chaperone</keyword>
<evidence type="ECO:0000256" key="3">
    <source>
        <dbReference type="ARBA" id="ARBA00022795"/>
    </source>
</evidence>
<gene>
    <name evidence="6" type="ORF">BRPE64_ACDS01050</name>
</gene>
<dbReference type="STRING" id="758793.BRPE64_ACDS01050"/>
<reference evidence="6 7" key="2">
    <citation type="journal article" date="2018" name="Int. J. Syst. Evol. Microbiol.">
        <title>Burkholderia insecticola sp. nov., a gut symbiotic bacterium of the bean bug Riptortus pedestris.</title>
        <authorList>
            <person name="Takeshita K."/>
            <person name="Tamaki H."/>
            <person name="Ohbayashi T."/>
            <person name="Meng X.-Y."/>
            <person name="Sone T."/>
            <person name="Mitani Y."/>
            <person name="Peeters C."/>
            <person name="Kikuchi Y."/>
            <person name="Vandamme P."/>
        </authorList>
    </citation>
    <scope>NUCLEOTIDE SEQUENCE [LARGE SCALE GENOMIC DNA]</scope>
    <source>
        <strain evidence="6">RPE64</strain>
    </source>
</reference>
<organism evidence="6 7">
    <name type="scientific">Caballeronia insecticola</name>
    <dbReference type="NCBI Taxonomy" id="758793"/>
    <lineage>
        <taxon>Bacteria</taxon>
        <taxon>Pseudomonadati</taxon>
        <taxon>Pseudomonadota</taxon>
        <taxon>Betaproteobacteria</taxon>
        <taxon>Burkholderiales</taxon>
        <taxon>Burkholderiaceae</taxon>
        <taxon>Caballeronia</taxon>
    </lineage>
</organism>
<evidence type="ECO:0000256" key="1">
    <source>
        <dbReference type="ARBA" id="ARBA00004514"/>
    </source>
</evidence>
<sequence length="103" mass="11252">MNGTMNQHDLIQNAWSLTEAIEEAVGQEDWARAAELADVRAPLVMAIQAEQPAAALEIIRKIQASIDAVAARARDAQTSLATTYRRSMEGAQAASRYHQAARF</sequence>